<evidence type="ECO:0000259" key="2">
    <source>
        <dbReference type="Pfam" id="PF13439"/>
    </source>
</evidence>
<evidence type="ECO:0000259" key="1">
    <source>
        <dbReference type="Pfam" id="PF00534"/>
    </source>
</evidence>
<dbReference type="PANTHER" id="PTHR45947:SF3">
    <property type="entry name" value="SULFOQUINOVOSYL TRANSFERASE SQD2"/>
    <property type="match status" value="1"/>
</dbReference>
<name>A0A089QGL4_9LACO</name>
<dbReference type="AlphaFoldDB" id="A0A089QGL4"/>
<dbReference type="InterPro" id="IPR028098">
    <property type="entry name" value="Glyco_trans_4-like_N"/>
</dbReference>
<dbReference type="Proteomes" id="UP000759256">
    <property type="component" value="Unassembled WGS sequence"/>
</dbReference>
<accession>A0A089QGL4</accession>
<protein>
    <submittedName>
        <fullName evidence="3 4">Glycosyltransferase</fullName>
        <ecNumber evidence="3">2.4.1.-</ecNumber>
    </submittedName>
</protein>
<dbReference type="SUPFAM" id="SSF53756">
    <property type="entry name" value="UDP-Glycosyltransferase/glycogen phosphorylase"/>
    <property type="match status" value="1"/>
</dbReference>
<dbReference type="InterPro" id="IPR001296">
    <property type="entry name" value="Glyco_trans_1"/>
</dbReference>
<evidence type="ECO:0000313" key="4">
    <source>
        <dbReference type="EMBL" id="HJG16341.1"/>
    </source>
</evidence>
<keyword evidence="3" id="KW-0808">Transferase</keyword>
<feature type="domain" description="Glycosyltransferase subfamily 4-like N-terminal" evidence="2">
    <location>
        <begin position="14"/>
        <end position="183"/>
    </location>
</feature>
<dbReference type="EMBL" id="DYVK01000094">
    <property type="protein sequence ID" value="HJG16341.1"/>
    <property type="molecule type" value="Genomic_DNA"/>
</dbReference>
<reference evidence="4" key="2">
    <citation type="journal article" date="2021" name="PeerJ">
        <title>Extensive microbial diversity within the chicken gut microbiome revealed by metagenomics and culture.</title>
        <authorList>
            <person name="Gilroy R."/>
            <person name="Ravi A."/>
            <person name="Getino M."/>
            <person name="Pursley I."/>
            <person name="Horton D.L."/>
            <person name="Alikhan N.F."/>
            <person name="Baker D."/>
            <person name="Gharbi K."/>
            <person name="Hall N."/>
            <person name="Watson M."/>
            <person name="Adriaenssens E.M."/>
            <person name="Foster-Nyarko E."/>
            <person name="Jarju S."/>
            <person name="Secka A."/>
            <person name="Antonio M."/>
            <person name="Oren A."/>
            <person name="Chaudhuri R.R."/>
            <person name="La Ragione R."/>
            <person name="Hildebrand F."/>
            <person name="Pallen M.J."/>
        </authorList>
    </citation>
    <scope>NUCLEOTIDE SEQUENCE</scope>
    <source>
        <strain evidence="4">CHK189-29639</strain>
    </source>
</reference>
<dbReference type="KEGG" id="lsj:LSJ_0376"/>
<proteinExistence type="predicted"/>
<dbReference type="Gene3D" id="3.40.50.2000">
    <property type="entry name" value="Glycogen Phosphorylase B"/>
    <property type="match status" value="2"/>
</dbReference>
<dbReference type="CDD" id="cd03817">
    <property type="entry name" value="GT4_UGDG-like"/>
    <property type="match status" value="1"/>
</dbReference>
<dbReference type="EMBL" id="JAUIQT010000001">
    <property type="protein sequence ID" value="MDN4833877.1"/>
    <property type="molecule type" value="Genomic_DNA"/>
</dbReference>
<feature type="domain" description="Glycosyl transferase family 1" evidence="1">
    <location>
        <begin position="191"/>
        <end position="349"/>
    </location>
</feature>
<dbReference type="PANTHER" id="PTHR45947">
    <property type="entry name" value="SULFOQUINOVOSYL TRANSFERASE SQD2"/>
    <property type="match status" value="1"/>
</dbReference>
<reference evidence="5" key="4">
    <citation type="submission" date="2023-07" db="EMBL/GenBank/DDBJ databases">
        <title>Complete genome sequence of Ligilactobacillus salivarius SRCM217594 isolated from Gallus gallus domesticus feces.</title>
        <authorList>
            <person name="Yang H.-G."/>
            <person name="Ryu M.-S."/>
            <person name="Ha G.-S."/>
            <person name="Yang H.-J."/>
            <person name="Jeong D.-Y."/>
        </authorList>
    </citation>
    <scope>NUCLEOTIDE SEQUENCE</scope>
    <source>
        <strain evidence="5">SRCM217594</strain>
    </source>
</reference>
<reference evidence="4" key="3">
    <citation type="submission" date="2021-09" db="EMBL/GenBank/DDBJ databases">
        <authorList>
            <person name="Gilroy R."/>
        </authorList>
    </citation>
    <scope>NUCLEOTIDE SEQUENCE</scope>
    <source>
        <strain evidence="4">CHK189-29639</strain>
    </source>
</reference>
<dbReference type="Proteomes" id="UP000029488">
    <property type="component" value="Chromosome"/>
</dbReference>
<evidence type="ECO:0000313" key="6">
    <source>
        <dbReference type="Proteomes" id="UP000029488"/>
    </source>
</evidence>
<keyword evidence="3" id="KW-0328">Glycosyltransferase</keyword>
<dbReference type="GeneID" id="89465071"/>
<dbReference type="EMBL" id="CP007646">
    <property type="protein sequence ID" value="AIR10116.1"/>
    <property type="molecule type" value="Genomic_DNA"/>
</dbReference>
<evidence type="ECO:0000313" key="5">
    <source>
        <dbReference type="EMBL" id="MDN4833877.1"/>
    </source>
</evidence>
<dbReference type="EC" id="2.4.1.-" evidence="3"/>
<dbReference type="Pfam" id="PF00534">
    <property type="entry name" value="Glycos_transf_1"/>
    <property type="match status" value="1"/>
</dbReference>
<dbReference type="Proteomes" id="UP001174888">
    <property type="component" value="Unassembled WGS sequence"/>
</dbReference>
<reference evidence="3 6" key="1">
    <citation type="journal article" date="2014" name="BMC Genomics">
        <title>Unusual genome complexity in Lactobacillus salivarius JCM1046.</title>
        <authorList>
            <person name="Raftis E.J."/>
            <person name="Forde B.M."/>
            <person name="Claesson M.J."/>
            <person name="O'Toole P.W."/>
        </authorList>
    </citation>
    <scope>NUCLEOTIDE SEQUENCE [LARGE SCALE GENOMIC DNA]</scope>
    <source>
        <strain evidence="3 6">JCM1046</strain>
    </source>
</reference>
<organism evidence="3 6">
    <name type="scientific">Ligilactobacillus salivarius</name>
    <dbReference type="NCBI Taxonomy" id="1624"/>
    <lineage>
        <taxon>Bacteria</taxon>
        <taxon>Bacillati</taxon>
        <taxon>Bacillota</taxon>
        <taxon>Bacilli</taxon>
        <taxon>Lactobacillales</taxon>
        <taxon>Lactobacillaceae</taxon>
        <taxon>Ligilactobacillus</taxon>
    </lineage>
</organism>
<dbReference type="InterPro" id="IPR050194">
    <property type="entry name" value="Glycosyltransferase_grp1"/>
</dbReference>
<dbReference type="FunFam" id="3.40.50.2000:FF:000136">
    <property type="entry name" value="Glycosyl transferase, group 1"/>
    <property type="match status" value="1"/>
</dbReference>
<dbReference type="RefSeq" id="WP_044004569.1">
    <property type="nucleotide sequence ID" value="NZ_CP007646.1"/>
</dbReference>
<dbReference type="Pfam" id="PF13439">
    <property type="entry name" value="Glyco_transf_4"/>
    <property type="match status" value="1"/>
</dbReference>
<gene>
    <name evidence="3" type="primary">rfaG</name>
    <name evidence="4" type="ORF">K8V06_09440</name>
    <name evidence="3" type="ORF">LSJ_0376</name>
    <name evidence="5" type="ORF">QYC35_06650</name>
</gene>
<sequence length="399" mass="45269">MNIGIFTDTYYPQVSGVATSIKTLREQLEKQGHTAYIFTTTDPNVDKSIYERNIFRFSSIPFISFTDRRIAVRGLFHAYQVAKELNLDIIHTQTEFSMGLIGKFVAKNLKIPCIHTYHTMYEDYLHYVAKGRLLKPYHVKQMSKSFCYHMSGIVAPSLRVKETLERYGIDEPIEIIPTGVDISKFSKSTNENIREKYKINSEQPLLLTLSRLAFEKNIDKLLNAMPDILARVPETKLMICGDGPARESLVQQVSDMNLTDSVIFTGEINNDEVGSYYKAADVFVSTSVSESQGLTYIEAIASGTKVITTHSPYTDSILTDASIGMTFTGEDELVNKVVDYLLNGEKYNDSKPREELLNSISADNFGRKVVSFYEKCMLDFDMKKKLRFNSDELNKAKGR</sequence>
<dbReference type="GO" id="GO:0016758">
    <property type="term" value="F:hexosyltransferase activity"/>
    <property type="evidence" value="ECO:0007669"/>
    <property type="project" value="TreeGrafter"/>
</dbReference>
<evidence type="ECO:0000313" key="3">
    <source>
        <dbReference type="EMBL" id="AIR10116.1"/>
    </source>
</evidence>